<dbReference type="PANTHER" id="PTHR10827:SF98">
    <property type="entry name" value="45 KDA CALCIUM-BINDING PROTEIN"/>
    <property type="match status" value="1"/>
</dbReference>
<dbReference type="GO" id="GO:0005509">
    <property type="term" value="F:calcium ion binding"/>
    <property type="evidence" value="ECO:0007669"/>
    <property type="project" value="InterPro"/>
</dbReference>
<dbReference type="Gene3D" id="1.10.238.10">
    <property type="entry name" value="EF-hand"/>
    <property type="match status" value="2"/>
</dbReference>
<dbReference type="PROSITE" id="PS00018">
    <property type="entry name" value="EF_HAND_1"/>
    <property type="match status" value="2"/>
</dbReference>
<dbReference type="Pfam" id="PF13202">
    <property type="entry name" value="EF-hand_5"/>
    <property type="match status" value="4"/>
</dbReference>
<evidence type="ECO:0000256" key="3">
    <source>
        <dbReference type="SAM" id="MobiDB-lite"/>
    </source>
</evidence>
<feature type="signal peptide" evidence="4">
    <location>
        <begin position="1"/>
        <end position="24"/>
    </location>
</feature>
<feature type="domain" description="EF-hand" evidence="5">
    <location>
        <begin position="109"/>
        <end position="144"/>
    </location>
</feature>
<reference evidence="6 7" key="1">
    <citation type="submission" date="2020-08" db="EMBL/GenBank/DDBJ databases">
        <title>Genomic Encyclopedia of Type Strains, Phase IV (KMG-IV): sequencing the most valuable type-strain genomes for metagenomic binning, comparative biology and taxonomic classification.</title>
        <authorList>
            <person name="Goeker M."/>
        </authorList>
    </citation>
    <scope>NUCLEOTIDE SEQUENCE [LARGE SCALE GENOMIC DNA]</scope>
    <source>
        <strain evidence="6 7">DSM 26723</strain>
    </source>
</reference>
<name>A0A841HWS5_9GAMM</name>
<evidence type="ECO:0000256" key="1">
    <source>
        <dbReference type="ARBA" id="ARBA00022723"/>
    </source>
</evidence>
<dbReference type="SUPFAM" id="SSF47473">
    <property type="entry name" value="EF-hand"/>
    <property type="match status" value="1"/>
</dbReference>
<dbReference type="GO" id="GO:0017156">
    <property type="term" value="P:calcium-ion regulated exocytosis"/>
    <property type="evidence" value="ECO:0007669"/>
    <property type="project" value="TreeGrafter"/>
</dbReference>
<keyword evidence="1" id="KW-0479">Metal-binding</keyword>
<keyword evidence="4" id="KW-0732">Signal</keyword>
<protein>
    <submittedName>
        <fullName evidence="6">Ca2+-binding EF-hand superfamily protein</fullName>
    </submittedName>
</protein>
<dbReference type="AlphaFoldDB" id="A0A841HWS5"/>
<evidence type="ECO:0000256" key="2">
    <source>
        <dbReference type="ARBA" id="ARBA00022737"/>
    </source>
</evidence>
<dbReference type="PANTHER" id="PTHR10827">
    <property type="entry name" value="RETICULOCALBIN"/>
    <property type="match status" value="1"/>
</dbReference>
<accession>A0A841HWS5</accession>
<organism evidence="6 7">
    <name type="scientific">Povalibacter uvarum</name>
    <dbReference type="NCBI Taxonomy" id="732238"/>
    <lineage>
        <taxon>Bacteria</taxon>
        <taxon>Pseudomonadati</taxon>
        <taxon>Pseudomonadota</taxon>
        <taxon>Gammaproteobacteria</taxon>
        <taxon>Steroidobacterales</taxon>
        <taxon>Steroidobacteraceae</taxon>
        <taxon>Povalibacter</taxon>
    </lineage>
</organism>
<dbReference type="InterPro" id="IPR002048">
    <property type="entry name" value="EF_hand_dom"/>
</dbReference>
<dbReference type="RefSeq" id="WP_184335628.1">
    <property type="nucleotide sequence ID" value="NZ_JACHHZ010000007.1"/>
</dbReference>
<keyword evidence="2" id="KW-0677">Repeat</keyword>
<comment type="caution">
    <text evidence="6">The sequence shown here is derived from an EMBL/GenBank/DDBJ whole genome shotgun (WGS) entry which is preliminary data.</text>
</comment>
<feature type="domain" description="EF-hand" evidence="5">
    <location>
        <begin position="47"/>
        <end position="82"/>
    </location>
</feature>
<proteinExistence type="predicted"/>
<evidence type="ECO:0000313" key="7">
    <source>
        <dbReference type="Proteomes" id="UP000588068"/>
    </source>
</evidence>
<dbReference type="InterPro" id="IPR018247">
    <property type="entry name" value="EF_Hand_1_Ca_BS"/>
</dbReference>
<feature type="chain" id="PRO_5032745399" evidence="4">
    <location>
        <begin position="25"/>
        <end position="148"/>
    </location>
</feature>
<evidence type="ECO:0000256" key="4">
    <source>
        <dbReference type="SAM" id="SignalP"/>
    </source>
</evidence>
<sequence length="148" mass="15316">MISSKGKVSLTAACAFAVSLSAWAGGDKHDKMAMMDTDGDGKITQAEHAAGAKNMFVKLDANADGKVTAAEMDAAHKSMGHDKAGKGMSSADKIAKLDTDGDGALSSEEHSAGSKKMFGRMDADGDGNLTAAEWKAGHDKEMRTASDY</sequence>
<dbReference type="PROSITE" id="PS50222">
    <property type="entry name" value="EF_HAND_2"/>
    <property type="match status" value="2"/>
</dbReference>
<evidence type="ECO:0000259" key="5">
    <source>
        <dbReference type="PROSITE" id="PS50222"/>
    </source>
</evidence>
<dbReference type="Proteomes" id="UP000588068">
    <property type="component" value="Unassembled WGS sequence"/>
</dbReference>
<evidence type="ECO:0000313" key="6">
    <source>
        <dbReference type="EMBL" id="MBB6096235.1"/>
    </source>
</evidence>
<dbReference type="InterPro" id="IPR011992">
    <property type="entry name" value="EF-hand-dom_pair"/>
</dbReference>
<feature type="region of interest" description="Disordered" evidence="3">
    <location>
        <begin position="78"/>
        <end position="121"/>
    </location>
</feature>
<gene>
    <name evidence="6" type="ORF">HNQ60_005157</name>
</gene>
<keyword evidence="7" id="KW-1185">Reference proteome</keyword>
<dbReference type="EMBL" id="JACHHZ010000007">
    <property type="protein sequence ID" value="MBB6096235.1"/>
    <property type="molecule type" value="Genomic_DNA"/>
</dbReference>